<keyword evidence="2" id="KW-0479">Metal-binding</keyword>
<accession>A0ABQ1PUL0</accession>
<dbReference type="SFLD" id="SFLDS00003">
    <property type="entry name" value="Haloacid_Dehalogenase"/>
    <property type="match status" value="1"/>
</dbReference>
<comment type="cofactor">
    <cofactor evidence="1">
        <name>Mg(2+)</name>
        <dbReference type="ChEBI" id="CHEBI:18420"/>
    </cofactor>
</comment>
<dbReference type="InterPro" id="IPR006439">
    <property type="entry name" value="HAD-SF_hydro_IA"/>
</dbReference>
<name>A0ABQ1PUL0_9GAMM</name>
<sequence>MPELKTLIFDWDGTLCDSISRIVESMVAAAKLTGLDVPSERAVRDIIGLGLPEAIAILFPGLNEPWLVEKLRQEYSEHYVALEQQPANLFPGVLEALDSFRSAGFKMAVATGKSRRGLDRVLAAHDLTGFFDMTRCADETLSKPHPRMLEEILNRLETPASCALMLGDSEFDMRMAHGARVRAIAATYGAQSREHLLQSRPEHCIDAFNEFPGFVMPASKAV</sequence>
<dbReference type="RefSeq" id="WP_150276783.1">
    <property type="nucleotide sequence ID" value="NZ_BMFF01000004.1"/>
</dbReference>
<dbReference type="NCBIfam" id="TIGR01549">
    <property type="entry name" value="HAD-SF-IA-v1"/>
    <property type="match status" value="1"/>
</dbReference>
<dbReference type="EMBL" id="BMFF01000004">
    <property type="protein sequence ID" value="GGD04038.1"/>
    <property type="molecule type" value="Genomic_DNA"/>
</dbReference>
<evidence type="ECO:0000313" key="4">
    <source>
        <dbReference type="Proteomes" id="UP000638188"/>
    </source>
</evidence>
<dbReference type="PANTHER" id="PTHR43434:SF24">
    <property type="entry name" value="HYDROLASE-RELATED"/>
    <property type="match status" value="1"/>
</dbReference>
<dbReference type="GO" id="GO:0016787">
    <property type="term" value="F:hydrolase activity"/>
    <property type="evidence" value="ECO:0007669"/>
    <property type="project" value="UniProtKB-KW"/>
</dbReference>
<dbReference type="InterPro" id="IPR050155">
    <property type="entry name" value="HAD-like_hydrolase_sf"/>
</dbReference>
<evidence type="ECO:0000313" key="3">
    <source>
        <dbReference type="EMBL" id="GGD04038.1"/>
    </source>
</evidence>
<keyword evidence="3" id="KW-0378">Hydrolase</keyword>
<comment type="caution">
    <text evidence="3">The sequence shown here is derived from an EMBL/GenBank/DDBJ whole genome shotgun (WGS) entry which is preliminary data.</text>
</comment>
<keyword evidence="4" id="KW-1185">Reference proteome</keyword>
<dbReference type="Pfam" id="PF13419">
    <property type="entry name" value="HAD_2"/>
    <property type="match status" value="1"/>
</dbReference>
<dbReference type="Gene3D" id="3.40.50.1000">
    <property type="entry name" value="HAD superfamily/HAD-like"/>
    <property type="match status" value="1"/>
</dbReference>
<protein>
    <submittedName>
        <fullName evidence="3">Hydrolase</fullName>
    </submittedName>
</protein>
<dbReference type="SFLD" id="SFLDG01129">
    <property type="entry name" value="C1.5:_HAD__Beta-PGM__Phosphata"/>
    <property type="match status" value="1"/>
</dbReference>
<dbReference type="Proteomes" id="UP000638188">
    <property type="component" value="Unassembled WGS sequence"/>
</dbReference>
<proteinExistence type="predicted"/>
<organism evidence="3 4">
    <name type="scientific">Halopseudomonas salina</name>
    <dbReference type="NCBI Taxonomy" id="1323744"/>
    <lineage>
        <taxon>Bacteria</taxon>
        <taxon>Pseudomonadati</taxon>
        <taxon>Pseudomonadota</taxon>
        <taxon>Gammaproteobacteria</taxon>
        <taxon>Pseudomonadales</taxon>
        <taxon>Pseudomonadaceae</taxon>
        <taxon>Halopseudomonas</taxon>
    </lineage>
</organism>
<dbReference type="SFLD" id="SFLDG01135">
    <property type="entry name" value="C1.5.6:_HAD__Beta-PGM__Phospha"/>
    <property type="match status" value="1"/>
</dbReference>
<dbReference type="InterPro" id="IPR023214">
    <property type="entry name" value="HAD_sf"/>
</dbReference>
<evidence type="ECO:0000256" key="2">
    <source>
        <dbReference type="ARBA" id="ARBA00022723"/>
    </source>
</evidence>
<dbReference type="InterPro" id="IPR036412">
    <property type="entry name" value="HAD-like_sf"/>
</dbReference>
<evidence type="ECO:0000256" key="1">
    <source>
        <dbReference type="ARBA" id="ARBA00001946"/>
    </source>
</evidence>
<dbReference type="InterPro" id="IPR041492">
    <property type="entry name" value="HAD_2"/>
</dbReference>
<dbReference type="PANTHER" id="PTHR43434">
    <property type="entry name" value="PHOSPHOGLYCOLATE PHOSPHATASE"/>
    <property type="match status" value="1"/>
</dbReference>
<reference evidence="4" key="1">
    <citation type="journal article" date="2019" name="Int. J. Syst. Evol. Microbiol.">
        <title>The Global Catalogue of Microorganisms (GCM) 10K type strain sequencing project: providing services to taxonomists for standard genome sequencing and annotation.</title>
        <authorList>
            <consortium name="The Broad Institute Genomics Platform"/>
            <consortium name="The Broad Institute Genome Sequencing Center for Infectious Disease"/>
            <person name="Wu L."/>
            <person name="Ma J."/>
        </authorList>
    </citation>
    <scope>NUCLEOTIDE SEQUENCE [LARGE SCALE GENOMIC DNA]</scope>
    <source>
        <strain evidence="4">CGMCC 1.12482</strain>
    </source>
</reference>
<gene>
    <name evidence="3" type="ORF">GCM10007418_23930</name>
</gene>
<dbReference type="SUPFAM" id="SSF56784">
    <property type="entry name" value="HAD-like"/>
    <property type="match status" value="1"/>
</dbReference>
<dbReference type="Gene3D" id="1.10.150.240">
    <property type="entry name" value="Putative phosphatase, domain 2"/>
    <property type="match status" value="1"/>
</dbReference>
<dbReference type="InterPro" id="IPR023198">
    <property type="entry name" value="PGP-like_dom2"/>
</dbReference>